<evidence type="ECO:0000256" key="1">
    <source>
        <dbReference type="ARBA" id="ARBA00004651"/>
    </source>
</evidence>
<proteinExistence type="inferred from homology"/>
<dbReference type="GO" id="GO:0009236">
    <property type="term" value="P:cobalamin biosynthetic process"/>
    <property type="evidence" value="ECO:0007669"/>
    <property type="project" value="UniProtKB-UniRule"/>
</dbReference>
<feature type="transmembrane region" description="Helical" evidence="9">
    <location>
        <begin position="50"/>
        <end position="72"/>
    </location>
</feature>
<dbReference type="GO" id="GO:0015420">
    <property type="term" value="F:ABC-type vitamin B12 transporter activity"/>
    <property type="evidence" value="ECO:0007669"/>
    <property type="project" value="UniProtKB-UniRule"/>
</dbReference>
<evidence type="ECO:0000256" key="8">
    <source>
        <dbReference type="ARBA" id="ARBA00023136"/>
    </source>
</evidence>
<name>E1QHU0_DESB2</name>
<evidence type="ECO:0000256" key="4">
    <source>
        <dbReference type="ARBA" id="ARBA00022475"/>
    </source>
</evidence>
<organism evidence="10 11">
    <name type="scientific">Desulfarculus baarsii (strain ATCC 33931 / DSM 2075 / LMG 7858 / VKM B-1802 / 2st14)</name>
    <dbReference type="NCBI Taxonomy" id="644282"/>
    <lineage>
        <taxon>Bacteria</taxon>
        <taxon>Pseudomonadati</taxon>
        <taxon>Thermodesulfobacteriota</taxon>
        <taxon>Desulfarculia</taxon>
        <taxon>Desulfarculales</taxon>
        <taxon>Desulfarculaceae</taxon>
        <taxon>Desulfarculus</taxon>
    </lineage>
</organism>
<dbReference type="PANTHER" id="PTHR34308:SF1">
    <property type="entry name" value="COBALAMIN BIOSYNTHESIS PROTEIN CBIB"/>
    <property type="match status" value="1"/>
</dbReference>
<dbReference type="GO" id="GO:0005886">
    <property type="term" value="C:plasma membrane"/>
    <property type="evidence" value="ECO:0007669"/>
    <property type="project" value="UniProtKB-SubCell"/>
</dbReference>
<dbReference type="HOGENOM" id="CLU_054212_0_0_7"/>
<comment type="pathway">
    <text evidence="2 9">Cofactor biosynthesis; adenosylcobalamin biosynthesis.</text>
</comment>
<evidence type="ECO:0000256" key="9">
    <source>
        <dbReference type="HAMAP-Rule" id="MF_00024"/>
    </source>
</evidence>
<dbReference type="OrthoDB" id="9811967at2"/>
<keyword evidence="6 9" id="KW-0812">Transmembrane</keyword>
<feature type="transmembrane region" description="Helical" evidence="9">
    <location>
        <begin position="297"/>
        <end position="316"/>
    </location>
</feature>
<dbReference type="HAMAP" id="MF_00024">
    <property type="entry name" value="CobD_CbiB"/>
    <property type="match status" value="1"/>
</dbReference>
<dbReference type="Pfam" id="PF03186">
    <property type="entry name" value="CobD_Cbib"/>
    <property type="match status" value="1"/>
</dbReference>
<evidence type="ECO:0000256" key="7">
    <source>
        <dbReference type="ARBA" id="ARBA00022989"/>
    </source>
</evidence>
<keyword evidence="11" id="KW-1185">Reference proteome</keyword>
<dbReference type="eggNOG" id="COG1270">
    <property type="taxonomic scope" value="Bacteria"/>
</dbReference>
<evidence type="ECO:0000256" key="2">
    <source>
        <dbReference type="ARBA" id="ARBA00004953"/>
    </source>
</evidence>
<feature type="transmembrane region" description="Helical" evidence="9">
    <location>
        <begin position="84"/>
        <end position="103"/>
    </location>
</feature>
<dbReference type="InterPro" id="IPR004485">
    <property type="entry name" value="Cobalamin_biosynth_CobD/CbiB"/>
</dbReference>
<dbReference type="AlphaFoldDB" id="E1QHU0"/>
<dbReference type="PANTHER" id="PTHR34308">
    <property type="entry name" value="COBALAMIN BIOSYNTHESIS PROTEIN CBIB"/>
    <property type="match status" value="1"/>
</dbReference>
<evidence type="ECO:0000256" key="6">
    <source>
        <dbReference type="ARBA" id="ARBA00022692"/>
    </source>
</evidence>
<feature type="transmembrane region" description="Helical" evidence="9">
    <location>
        <begin position="157"/>
        <end position="178"/>
    </location>
</feature>
<dbReference type="KEGG" id="dbr:Deba_1766"/>
<sequence>MIEPLLVLLACALDWAIGDPPRWPHFVRLVGFSIQRLERRLLPRAGRPAAALWAGAALTWCVVLGFGALSWLIMAGAAWLWPPLGWAVGLVLAFQCLAAGQLWREAGRVETPLARGDLALARQRLSMIVGRETRNLDAAGIRRAVIETVAENFNDGVAAPLLYLALGGPALAVAYKAVNTLDSMIGYKNEKYGYFGRFAARLDDVAGFAPARLSALVIVAAARLCGLEAAGAWRAARDCHADHASPNSGWPEAAAAGALDLRMGGPNVYGGRLVEKPWINPHGRDPLAADVAAARRLLATASLLGGLLAAGAAWLLPWGWF</sequence>
<keyword evidence="4 9" id="KW-1003">Cell membrane</keyword>
<keyword evidence="5 9" id="KW-0169">Cobalamin biosynthesis</keyword>
<dbReference type="Proteomes" id="UP000009047">
    <property type="component" value="Chromosome"/>
</dbReference>
<evidence type="ECO:0000313" key="11">
    <source>
        <dbReference type="Proteomes" id="UP000009047"/>
    </source>
</evidence>
<dbReference type="NCBIfam" id="TIGR00380">
    <property type="entry name" value="cobal_cbiB"/>
    <property type="match status" value="1"/>
</dbReference>
<dbReference type="GO" id="GO:0048472">
    <property type="term" value="F:threonine-phosphate decarboxylase activity"/>
    <property type="evidence" value="ECO:0007669"/>
    <property type="project" value="InterPro"/>
</dbReference>
<dbReference type="RefSeq" id="WP_013258585.1">
    <property type="nucleotide sequence ID" value="NC_014365.1"/>
</dbReference>
<comment type="caution">
    <text evidence="9">Lacks conserved residue(s) required for the propagation of feature annotation.</text>
</comment>
<accession>E1QHU0</accession>
<comment type="subcellular location">
    <subcellularLocation>
        <location evidence="1 9">Cell membrane</location>
        <topology evidence="1 9">Multi-pass membrane protein</topology>
    </subcellularLocation>
</comment>
<comment type="function">
    <text evidence="9">Converts cobyric acid to cobinamide by the addition of aminopropanol on the F carboxylic group.</text>
</comment>
<comment type="similarity">
    <text evidence="3 9">Belongs to the CobD/CbiB family.</text>
</comment>
<keyword evidence="8 9" id="KW-0472">Membrane</keyword>
<keyword evidence="7 9" id="KW-1133">Transmembrane helix</keyword>
<dbReference type="UniPathway" id="UPA00148"/>
<dbReference type="STRING" id="644282.Deba_1766"/>
<dbReference type="EMBL" id="CP002085">
    <property type="protein sequence ID" value="ADK85133.1"/>
    <property type="molecule type" value="Genomic_DNA"/>
</dbReference>
<evidence type="ECO:0000256" key="3">
    <source>
        <dbReference type="ARBA" id="ARBA00006263"/>
    </source>
</evidence>
<gene>
    <name evidence="9" type="primary">cobD</name>
    <name evidence="10" type="ordered locus">Deba_1766</name>
</gene>
<protein>
    <recommendedName>
        <fullName evidence="9">Cobalamin biosynthesis protein CobD</fullName>
    </recommendedName>
</protein>
<evidence type="ECO:0000256" key="5">
    <source>
        <dbReference type="ARBA" id="ARBA00022573"/>
    </source>
</evidence>
<reference evidence="10 11" key="1">
    <citation type="journal article" date="2010" name="Stand. Genomic Sci.">
        <title>Complete genome sequence of Desulfarculus baarsii type strain (2st14).</title>
        <authorList>
            <person name="Sun H."/>
            <person name="Spring S."/>
            <person name="Lapidus A."/>
            <person name="Davenport K."/>
            <person name="Del Rio T.G."/>
            <person name="Tice H."/>
            <person name="Nolan M."/>
            <person name="Copeland A."/>
            <person name="Cheng J.F."/>
            <person name="Lucas S."/>
            <person name="Tapia R."/>
            <person name="Goodwin L."/>
            <person name="Pitluck S."/>
            <person name="Ivanova N."/>
            <person name="Pagani I."/>
            <person name="Mavromatis K."/>
            <person name="Ovchinnikova G."/>
            <person name="Pati A."/>
            <person name="Chen A."/>
            <person name="Palaniappan K."/>
            <person name="Hauser L."/>
            <person name="Chang Y.J."/>
            <person name="Jeffries C.D."/>
            <person name="Detter J.C."/>
            <person name="Han C."/>
            <person name="Rohde M."/>
            <person name="Brambilla E."/>
            <person name="Goker M."/>
            <person name="Woyke T."/>
            <person name="Bristow J."/>
            <person name="Eisen J.A."/>
            <person name="Markowitz V."/>
            <person name="Hugenholtz P."/>
            <person name="Kyrpides N.C."/>
            <person name="Klenk H.P."/>
            <person name="Land M."/>
        </authorList>
    </citation>
    <scope>NUCLEOTIDE SEQUENCE [LARGE SCALE GENOMIC DNA]</scope>
    <source>
        <strain evidence="11">ATCC 33931 / DSM 2075 / LMG 7858 / VKM B-1802 / 2st14</strain>
    </source>
</reference>
<evidence type="ECO:0000313" key="10">
    <source>
        <dbReference type="EMBL" id="ADK85133.1"/>
    </source>
</evidence>